<evidence type="ECO:0000256" key="1">
    <source>
        <dbReference type="SAM" id="SignalP"/>
    </source>
</evidence>
<sequence>MRLLTLALTALALGGATAPAKQVRAGETIQWSMSDRLKIYRLGDMTAKFDRVQCAPLGEECEEDQLEPKLTLSTADGASITLDGSPMQNILMLGPVAKGGPVVAFVQSYTGGMHCCHQMRVVIRDKAGLKLVELGAYDGMEIGWPKDVDGDGNLDFVVTDDRFLYAFESYAASVAPPKILNLVDGEVRDVSAEPRFAKVFEKAASRTRKACIGEEYPNGACAAWAASAARLGTLDTVWPVILAEYRKEPAAWPDRCKVDRTDDGECPEGQLVEYPDYPTGLRAYLVELGYIPAA</sequence>
<name>A0ABW8YJ45_9SPHN</name>
<protein>
    <submittedName>
        <fullName evidence="2">Uncharacterized protein</fullName>
    </submittedName>
</protein>
<reference evidence="2 3" key="1">
    <citation type="submission" date="2024-06" db="EMBL/GenBank/DDBJ databases">
        <authorList>
            <person name="Kaempfer P."/>
            <person name="Viver T."/>
        </authorList>
    </citation>
    <scope>NUCLEOTIDE SEQUENCE [LARGE SCALE GENOMIC DNA]</scope>
    <source>
        <strain evidence="2 3">ST-64</strain>
    </source>
</reference>
<gene>
    <name evidence="2" type="ORF">ABS767_04835</name>
</gene>
<evidence type="ECO:0000313" key="2">
    <source>
        <dbReference type="EMBL" id="MFL9840281.1"/>
    </source>
</evidence>
<accession>A0ABW8YJ45</accession>
<keyword evidence="1" id="KW-0732">Signal</keyword>
<proteinExistence type="predicted"/>
<keyword evidence="3" id="KW-1185">Reference proteome</keyword>
<comment type="caution">
    <text evidence="2">The sequence shown here is derived from an EMBL/GenBank/DDBJ whole genome shotgun (WGS) entry which is preliminary data.</text>
</comment>
<dbReference type="Proteomes" id="UP001629244">
    <property type="component" value="Unassembled WGS sequence"/>
</dbReference>
<dbReference type="EMBL" id="JBELQC010000001">
    <property type="protein sequence ID" value="MFL9840281.1"/>
    <property type="molecule type" value="Genomic_DNA"/>
</dbReference>
<feature type="chain" id="PRO_5045302124" evidence="1">
    <location>
        <begin position="21"/>
        <end position="294"/>
    </location>
</feature>
<organism evidence="2 3">
    <name type="scientific">Sphingomonas plantiphila</name>
    <dbReference type="NCBI Taxonomy" id="3163295"/>
    <lineage>
        <taxon>Bacteria</taxon>
        <taxon>Pseudomonadati</taxon>
        <taxon>Pseudomonadota</taxon>
        <taxon>Alphaproteobacteria</taxon>
        <taxon>Sphingomonadales</taxon>
        <taxon>Sphingomonadaceae</taxon>
        <taxon>Sphingomonas</taxon>
    </lineage>
</organism>
<feature type="signal peptide" evidence="1">
    <location>
        <begin position="1"/>
        <end position="20"/>
    </location>
</feature>
<evidence type="ECO:0000313" key="3">
    <source>
        <dbReference type="Proteomes" id="UP001629244"/>
    </source>
</evidence>